<dbReference type="PROSITE" id="PS51032">
    <property type="entry name" value="AP2_ERF"/>
    <property type="match status" value="1"/>
</dbReference>
<protein>
    <recommendedName>
        <fullName evidence="6">AP2/ERF domain-containing protein</fullName>
    </recommendedName>
</protein>
<evidence type="ECO:0000256" key="5">
    <source>
        <dbReference type="ARBA" id="ARBA00023242"/>
    </source>
</evidence>
<dbReference type="AlphaFoldDB" id="A0AA86ST08"/>
<name>A0AA86ST08_9FABA</name>
<dbReference type="SUPFAM" id="SSF54171">
    <property type="entry name" value="DNA-binding domain"/>
    <property type="match status" value="1"/>
</dbReference>
<keyword evidence="8" id="KW-1185">Reference proteome</keyword>
<accession>A0AA86ST08</accession>
<comment type="subcellular location">
    <subcellularLocation>
        <location evidence="1">Nucleus</location>
    </subcellularLocation>
</comment>
<dbReference type="Proteomes" id="UP001189624">
    <property type="component" value="Chromosome 4"/>
</dbReference>
<dbReference type="GO" id="GO:0005634">
    <property type="term" value="C:nucleus"/>
    <property type="evidence" value="ECO:0007669"/>
    <property type="project" value="UniProtKB-SubCell"/>
</dbReference>
<organism evidence="7 8">
    <name type="scientific">Sphenostylis stenocarpa</name>
    <dbReference type="NCBI Taxonomy" id="92480"/>
    <lineage>
        <taxon>Eukaryota</taxon>
        <taxon>Viridiplantae</taxon>
        <taxon>Streptophyta</taxon>
        <taxon>Embryophyta</taxon>
        <taxon>Tracheophyta</taxon>
        <taxon>Spermatophyta</taxon>
        <taxon>Magnoliopsida</taxon>
        <taxon>eudicotyledons</taxon>
        <taxon>Gunneridae</taxon>
        <taxon>Pentapetalae</taxon>
        <taxon>rosids</taxon>
        <taxon>fabids</taxon>
        <taxon>Fabales</taxon>
        <taxon>Fabaceae</taxon>
        <taxon>Papilionoideae</taxon>
        <taxon>50 kb inversion clade</taxon>
        <taxon>NPAAA clade</taxon>
        <taxon>indigoferoid/millettioid clade</taxon>
        <taxon>Phaseoleae</taxon>
        <taxon>Sphenostylis</taxon>
    </lineage>
</organism>
<keyword evidence="2" id="KW-0805">Transcription regulation</keyword>
<reference evidence="7" key="1">
    <citation type="submission" date="2023-10" db="EMBL/GenBank/DDBJ databases">
        <authorList>
            <person name="Domelevo Entfellner J.-B."/>
        </authorList>
    </citation>
    <scope>NUCLEOTIDE SEQUENCE</scope>
</reference>
<evidence type="ECO:0000313" key="8">
    <source>
        <dbReference type="Proteomes" id="UP001189624"/>
    </source>
</evidence>
<evidence type="ECO:0000256" key="3">
    <source>
        <dbReference type="ARBA" id="ARBA00023125"/>
    </source>
</evidence>
<dbReference type="InterPro" id="IPR050913">
    <property type="entry name" value="AP2/ERF_ERF"/>
</dbReference>
<dbReference type="PANTHER" id="PTHR31194">
    <property type="entry name" value="SHN SHINE , DNA BINDING / TRANSCRIPTION FACTOR"/>
    <property type="match status" value="1"/>
</dbReference>
<dbReference type="PANTHER" id="PTHR31194:SF187">
    <property type="entry name" value="ETHYLENE-RESPONSIVE TRANSCRIPTION FACTOR ERF118-LIKE"/>
    <property type="match status" value="1"/>
</dbReference>
<evidence type="ECO:0000256" key="1">
    <source>
        <dbReference type="ARBA" id="ARBA00004123"/>
    </source>
</evidence>
<dbReference type="Gramene" id="rna-AYBTSS11_LOCUS15011">
    <property type="protein sequence ID" value="CAJ1951893.1"/>
    <property type="gene ID" value="gene-AYBTSS11_LOCUS15011"/>
</dbReference>
<dbReference type="InterPro" id="IPR001471">
    <property type="entry name" value="AP2/ERF_dom"/>
</dbReference>
<dbReference type="EMBL" id="OY731401">
    <property type="protein sequence ID" value="CAJ1951893.1"/>
    <property type="molecule type" value="Genomic_DNA"/>
</dbReference>
<dbReference type="CDD" id="cd00018">
    <property type="entry name" value="AP2"/>
    <property type="match status" value="1"/>
</dbReference>
<dbReference type="InterPro" id="IPR016177">
    <property type="entry name" value="DNA-bd_dom_sf"/>
</dbReference>
<dbReference type="Pfam" id="PF00847">
    <property type="entry name" value="AP2"/>
    <property type="match status" value="1"/>
</dbReference>
<sequence length="319" mass="36202">MWGILRQTQHQGMKCKRGKEKVPAKEENIKATRKIRIVYTDPDATDYSSEEDSKLLSNDYQLNGCSKRVVKEILVPCMPRKLQEENYSQDVNCEKIKASPSPCHFSSRRMRKPSSMYKGVQRRKWGKYVAEIRDPVQGVRVRLGTFDTEKEAAMAYERKKNEFERHLLDSSKRDAVTCDSSKEVLFHPSPSSVLDVSTTKAPLDVNDLNDSVKENVNVEKVGEGGGIDVEPVNSEDNSIQRLLDEAVVPSLFGHGDLYLDEVEKGGMLLGNDFYNFLENDMKVGFMWNVEHGEGTVLPPLDSAFDELAWIDETLNWESS</sequence>
<dbReference type="GO" id="GO:0003677">
    <property type="term" value="F:DNA binding"/>
    <property type="evidence" value="ECO:0007669"/>
    <property type="project" value="UniProtKB-KW"/>
</dbReference>
<evidence type="ECO:0000313" key="7">
    <source>
        <dbReference type="EMBL" id="CAJ1951893.1"/>
    </source>
</evidence>
<evidence type="ECO:0000259" key="6">
    <source>
        <dbReference type="PROSITE" id="PS51032"/>
    </source>
</evidence>
<gene>
    <name evidence="7" type="ORF">AYBTSS11_LOCUS15011</name>
</gene>
<keyword evidence="4" id="KW-0804">Transcription</keyword>
<feature type="domain" description="AP2/ERF" evidence="6">
    <location>
        <begin position="116"/>
        <end position="163"/>
    </location>
</feature>
<dbReference type="SMART" id="SM00380">
    <property type="entry name" value="AP2"/>
    <property type="match status" value="1"/>
</dbReference>
<dbReference type="PRINTS" id="PR00367">
    <property type="entry name" value="ETHRSPELEMNT"/>
</dbReference>
<proteinExistence type="predicted"/>
<evidence type="ECO:0000256" key="2">
    <source>
        <dbReference type="ARBA" id="ARBA00023015"/>
    </source>
</evidence>
<dbReference type="InterPro" id="IPR036955">
    <property type="entry name" value="AP2/ERF_dom_sf"/>
</dbReference>
<keyword evidence="3" id="KW-0238">DNA-binding</keyword>
<dbReference type="Gene3D" id="3.30.730.10">
    <property type="entry name" value="AP2/ERF domain"/>
    <property type="match status" value="1"/>
</dbReference>
<evidence type="ECO:0000256" key="4">
    <source>
        <dbReference type="ARBA" id="ARBA00023163"/>
    </source>
</evidence>
<dbReference type="GO" id="GO:0003700">
    <property type="term" value="F:DNA-binding transcription factor activity"/>
    <property type="evidence" value="ECO:0007669"/>
    <property type="project" value="InterPro"/>
</dbReference>
<keyword evidence="5" id="KW-0539">Nucleus</keyword>